<dbReference type="STRING" id="66420.A0A194Q1W5"/>
<dbReference type="Proteomes" id="UP000053268">
    <property type="component" value="Unassembled WGS sequence"/>
</dbReference>
<evidence type="ECO:0000313" key="2">
    <source>
        <dbReference type="EMBL" id="KPI99567.1"/>
    </source>
</evidence>
<sequence>MYATVTPVYLSQDSIYKYTFEVGVRSARYSEFGRVLQFLSAILRRQYAEALRCCRLILQYEPHNATARGFCPLLRLRLRAAEAAAGPGEAEESAGADTGDAGSAGRRPPSPATRAMVRLQLNPKPESASEPVRCGVGTVSVWQCSGASGAWGVSAASGESVGSGESGAWSGQEASTASGLSASEGSAARADSPATEPDTDDNGNPPAAHTPLAPHTAQETEDVQNENAGAMPHFKVTIVNIYNVPILQQFIHVVCRLTCSTKSWGWAVKVGRETRETGGHRSAHSGNTQDVDRNLSEREIESMKADVELTLFSKKIVVVNSETESLASPELISPKTLQIADSSFTTLYCRLALLLYLSTEREGAARSVLRHARFIEVED</sequence>
<protein>
    <submittedName>
        <fullName evidence="2">Uncharacterized protein</fullName>
    </submittedName>
</protein>
<organism evidence="2 3">
    <name type="scientific">Papilio xuthus</name>
    <name type="common">Asian swallowtail butterfly</name>
    <dbReference type="NCBI Taxonomy" id="66420"/>
    <lineage>
        <taxon>Eukaryota</taxon>
        <taxon>Metazoa</taxon>
        <taxon>Ecdysozoa</taxon>
        <taxon>Arthropoda</taxon>
        <taxon>Hexapoda</taxon>
        <taxon>Insecta</taxon>
        <taxon>Pterygota</taxon>
        <taxon>Neoptera</taxon>
        <taxon>Endopterygota</taxon>
        <taxon>Lepidoptera</taxon>
        <taxon>Glossata</taxon>
        <taxon>Ditrysia</taxon>
        <taxon>Papilionoidea</taxon>
        <taxon>Papilionidae</taxon>
        <taxon>Papilioninae</taxon>
        <taxon>Papilio</taxon>
    </lineage>
</organism>
<accession>A0A194Q1W5</accession>
<evidence type="ECO:0000256" key="1">
    <source>
        <dbReference type="SAM" id="MobiDB-lite"/>
    </source>
</evidence>
<dbReference type="EMBL" id="KQ459579">
    <property type="protein sequence ID" value="KPI99567.1"/>
    <property type="molecule type" value="Genomic_DNA"/>
</dbReference>
<dbReference type="AlphaFoldDB" id="A0A194Q1W5"/>
<name>A0A194Q1W5_PAPXU</name>
<keyword evidence="3" id="KW-1185">Reference proteome</keyword>
<dbReference type="InterPro" id="IPR026703">
    <property type="entry name" value="ERICH2"/>
</dbReference>
<feature type="compositionally biased region" description="Low complexity" evidence="1">
    <location>
        <begin position="205"/>
        <end position="217"/>
    </location>
</feature>
<dbReference type="PANTHER" id="PTHR21520:SF2">
    <property type="entry name" value="GLUTAMATE-RICH PROTEIN 2"/>
    <property type="match status" value="1"/>
</dbReference>
<gene>
    <name evidence="2" type="ORF">RR46_03932</name>
</gene>
<proteinExistence type="predicted"/>
<feature type="region of interest" description="Disordered" evidence="1">
    <location>
        <begin position="86"/>
        <end position="111"/>
    </location>
</feature>
<reference evidence="2 3" key="1">
    <citation type="journal article" date="2015" name="Nat. Commun.">
        <title>Outbred genome sequencing and CRISPR/Cas9 gene editing in butterflies.</title>
        <authorList>
            <person name="Li X."/>
            <person name="Fan D."/>
            <person name="Zhang W."/>
            <person name="Liu G."/>
            <person name="Zhang L."/>
            <person name="Zhao L."/>
            <person name="Fang X."/>
            <person name="Chen L."/>
            <person name="Dong Y."/>
            <person name="Chen Y."/>
            <person name="Ding Y."/>
            <person name="Zhao R."/>
            <person name="Feng M."/>
            <person name="Zhu Y."/>
            <person name="Feng Y."/>
            <person name="Jiang X."/>
            <person name="Zhu D."/>
            <person name="Xiang H."/>
            <person name="Feng X."/>
            <person name="Li S."/>
            <person name="Wang J."/>
            <person name="Zhang G."/>
            <person name="Kronforst M.R."/>
            <person name="Wang W."/>
        </authorList>
    </citation>
    <scope>NUCLEOTIDE SEQUENCE [LARGE SCALE GENOMIC DNA]</scope>
    <source>
        <strain evidence="2">Ya'a_city_454_Px</strain>
        <tissue evidence="2">Whole body</tissue>
    </source>
</reference>
<dbReference type="PANTHER" id="PTHR21520">
    <property type="entry name" value="GLUTAMATE-RICH PROTEIN 2"/>
    <property type="match status" value="1"/>
</dbReference>
<evidence type="ECO:0000313" key="3">
    <source>
        <dbReference type="Proteomes" id="UP000053268"/>
    </source>
</evidence>
<feature type="region of interest" description="Disordered" evidence="1">
    <location>
        <begin position="153"/>
        <end position="222"/>
    </location>
</feature>
<feature type="compositionally biased region" description="Low complexity" evidence="1">
    <location>
        <begin position="153"/>
        <end position="188"/>
    </location>
</feature>
<feature type="compositionally biased region" description="Low complexity" evidence="1">
    <location>
        <begin position="95"/>
        <end position="105"/>
    </location>
</feature>